<dbReference type="GO" id="GO:0005634">
    <property type="term" value="C:nucleus"/>
    <property type="evidence" value="ECO:0007669"/>
    <property type="project" value="UniProtKB-SubCell"/>
</dbReference>
<evidence type="ECO:0000256" key="3">
    <source>
        <dbReference type="ARBA" id="ARBA00022454"/>
    </source>
</evidence>
<dbReference type="GO" id="GO:0008168">
    <property type="term" value="F:methyltransferase activity"/>
    <property type="evidence" value="ECO:0007669"/>
    <property type="project" value="UniProtKB-KW"/>
</dbReference>
<keyword evidence="5" id="KW-0808">Transferase</keyword>
<organism evidence="9 10">
    <name type="scientific">Phytophthora rubi</name>
    <dbReference type="NCBI Taxonomy" id="129364"/>
    <lineage>
        <taxon>Eukaryota</taxon>
        <taxon>Sar</taxon>
        <taxon>Stramenopiles</taxon>
        <taxon>Oomycota</taxon>
        <taxon>Peronosporomycetes</taxon>
        <taxon>Peronosporales</taxon>
        <taxon>Peronosporaceae</taxon>
        <taxon>Phytophthora</taxon>
    </lineage>
</organism>
<feature type="domain" description="SET" evidence="8">
    <location>
        <begin position="1"/>
        <end position="102"/>
    </location>
</feature>
<gene>
    <name evidence="9" type="ORF">PR001_g30691</name>
</gene>
<comment type="caution">
    <text evidence="9">The sequence shown here is derived from an EMBL/GenBank/DDBJ whole genome shotgun (WGS) entry which is preliminary data.</text>
</comment>
<dbReference type="GO" id="GO:0032259">
    <property type="term" value="P:methylation"/>
    <property type="evidence" value="ECO:0007669"/>
    <property type="project" value="UniProtKB-KW"/>
</dbReference>
<reference evidence="9 10" key="1">
    <citation type="submission" date="2018-09" db="EMBL/GenBank/DDBJ databases">
        <title>Genomic investigation of the strawberry pathogen Phytophthora fragariae indicates pathogenicity is determined by transcriptional variation in three key races.</title>
        <authorList>
            <person name="Adams T.M."/>
            <person name="Armitage A.D."/>
            <person name="Sobczyk M.K."/>
            <person name="Bates H.J."/>
            <person name="Dunwell J.M."/>
            <person name="Nellist C.F."/>
            <person name="Harrison R.J."/>
        </authorList>
    </citation>
    <scope>NUCLEOTIDE SEQUENCE [LARGE SCALE GENOMIC DNA]</scope>
    <source>
        <strain evidence="9 10">SCRP249</strain>
    </source>
</reference>
<dbReference type="Proteomes" id="UP000429607">
    <property type="component" value="Unassembled WGS sequence"/>
</dbReference>
<name>A0A6A3GRC7_9STRA</name>
<evidence type="ECO:0000256" key="1">
    <source>
        <dbReference type="ARBA" id="ARBA00004123"/>
    </source>
</evidence>
<dbReference type="SUPFAM" id="SSF82199">
    <property type="entry name" value="SET domain"/>
    <property type="match status" value="1"/>
</dbReference>
<dbReference type="SMART" id="SM00317">
    <property type="entry name" value="SET"/>
    <property type="match status" value="1"/>
</dbReference>
<keyword evidence="6" id="KW-0949">S-adenosyl-L-methionine</keyword>
<dbReference type="PANTHER" id="PTHR22884">
    <property type="entry name" value="SET DOMAIN PROTEINS"/>
    <property type="match status" value="1"/>
</dbReference>
<dbReference type="EMBL" id="QXFV01007137">
    <property type="protein sequence ID" value="KAE8959516.1"/>
    <property type="molecule type" value="Genomic_DNA"/>
</dbReference>
<dbReference type="PROSITE" id="PS50280">
    <property type="entry name" value="SET"/>
    <property type="match status" value="1"/>
</dbReference>
<evidence type="ECO:0000256" key="2">
    <source>
        <dbReference type="ARBA" id="ARBA00004286"/>
    </source>
</evidence>
<evidence type="ECO:0000256" key="7">
    <source>
        <dbReference type="ARBA" id="ARBA00023242"/>
    </source>
</evidence>
<dbReference type="InterPro" id="IPR050777">
    <property type="entry name" value="SET2_Histone-Lys_MeTrsfase"/>
</dbReference>
<dbReference type="Gene3D" id="2.170.270.10">
    <property type="entry name" value="SET domain"/>
    <property type="match status" value="1"/>
</dbReference>
<keyword evidence="7" id="KW-0539">Nucleus</keyword>
<dbReference type="InterPro" id="IPR001214">
    <property type="entry name" value="SET_dom"/>
</dbReference>
<protein>
    <recommendedName>
        <fullName evidence="8">SET domain-containing protein</fullName>
    </recommendedName>
</protein>
<evidence type="ECO:0000259" key="8">
    <source>
        <dbReference type="PROSITE" id="PS50280"/>
    </source>
</evidence>
<evidence type="ECO:0000256" key="5">
    <source>
        <dbReference type="ARBA" id="ARBA00022679"/>
    </source>
</evidence>
<evidence type="ECO:0000313" key="9">
    <source>
        <dbReference type="EMBL" id="KAE8959516.1"/>
    </source>
</evidence>
<dbReference type="InterPro" id="IPR046341">
    <property type="entry name" value="SET_dom_sf"/>
</dbReference>
<proteinExistence type="predicted"/>
<accession>A0A6A3GRC7</accession>
<sequence>MAVLPIEKDELVAQYVGEVLSRAMYLEREVKEAYRTTHTYGLAVDTNEVIDARYVGGLARFANHSCSPNCTIERWEVAGETCCGIFAKRTICAGEEITFNYGNAFVQPQKQKHCLCNSTNCTGFM</sequence>
<dbReference type="Pfam" id="PF00856">
    <property type="entry name" value="SET"/>
    <property type="match status" value="1"/>
</dbReference>
<evidence type="ECO:0000256" key="4">
    <source>
        <dbReference type="ARBA" id="ARBA00022603"/>
    </source>
</evidence>
<evidence type="ECO:0000313" key="10">
    <source>
        <dbReference type="Proteomes" id="UP000429607"/>
    </source>
</evidence>
<keyword evidence="3" id="KW-0158">Chromosome</keyword>
<dbReference type="AlphaFoldDB" id="A0A6A3GRC7"/>
<dbReference type="GO" id="GO:0005694">
    <property type="term" value="C:chromosome"/>
    <property type="evidence" value="ECO:0007669"/>
    <property type="project" value="UniProtKB-SubCell"/>
</dbReference>
<comment type="subcellular location">
    <subcellularLocation>
        <location evidence="2">Chromosome</location>
    </subcellularLocation>
    <subcellularLocation>
        <location evidence="1">Nucleus</location>
    </subcellularLocation>
</comment>
<keyword evidence="4" id="KW-0489">Methyltransferase</keyword>
<evidence type="ECO:0000256" key="6">
    <source>
        <dbReference type="ARBA" id="ARBA00022691"/>
    </source>
</evidence>